<dbReference type="GO" id="GO:0003723">
    <property type="term" value="F:RNA binding"/>
    <property type="evidence" value="ECO:0007669"/>
    <property type="project" value="UniProtKB-UniRule"/>
</dbReference>
<organism evidence="5 6">
    <name type="scientific">Angomonas deanei</name>
    <dbReference type="NCBI Taxonomy" id="59799"/>
    <lineage>
        <taxon>Eukaryota</taxon>
        <taxon>Discoba</taxon>
        <taxon>Euglenozoa</taxon>
        <taxon>Kinetoplastea</taxon>
        <taxon>Metakinetoplastina</taxon>
        <taxon>Trypanosomatida</taxon>
        <taxon>Trypanosomatidae</taxon>
        <taxon>Strigomonadinae</taxon>
        <taxon>Angomonas</taxon>
    </lineage>
</organism>
<keyword evidence="1 2" id="KW-0694">RNA-binding</keyword>
<dbReference type="PANTHER" id="PTHR10352">
    <property type="entry name" value="EUKARYOTIC TRANSLATION INITIATION FACTOR 3 SUBUNIT G"/>
    <property type="match status" value="1"/>
</dbReference>
<accession>A0A7G2C5R0</accession>
<feature type="compositionally biased region" description="Basic and acidic residues" evidence="3">
    <location>
        <begin position="94"/>
        <end position="109"/>
    </location>
</feature>
<evidence type="ECO:0000259" key="4">
    <source>
        <dbReference type="PROSITE" id="PS50102"/>
    </source>
</evidence>
<evidence type="ECO:0000313" key="6">
    <source>
        <dbReference type="Proteomes" id="UP000515908"/>
    </source>
</evidence>
<sequence>MRRAKSNEIMKKVLKRQVKRDISAADLRAHIPPFGVAATQKEKAKEKAAIRVPLELGEVDEFDPKARTIVRNTINKFMDAPVDVKDSKFARIRQEEEQKRARPEVRKTEGTYGESRGARDEIDPRKKLDDFKKRVRVTNLTERITEEDLYNLLAFGGTTKVDKVYIARDKTTDQYKGFAFVTFGSEKDAQFAIAKGYINFKNVTMRFSPAEAPK</sequence>
<feature type="region of interest" description="Disordered" evidence="3">
    <location>
        <begin position="94"/>
        <end position="120"/>
    </location>
</feature>
<dbReference type="InterPro" id="IPR000504">
    <property type="entry name" value="RRM_dom"/>
</dbReference>
<dbReference type="SMART" id="SM00360">
    <property type="entry name" value="RRM"/>
    <property type="match status" value="1"/>
</dbReference>
<dbReference type="InterPro" id="IPR035979">
    <property type="entry name" value="RBD_domain_sf"/>
</dbReference>
<dbReference type="PROSITE" id="PS50102">
    <property type="entry name" value="RRM"/>
    <property type="match status" value="1"/>
</dbReference>
<gene>
    <name evidence="5" type="ORF">ADEAN_000238200</name>
</gene>
<feature type="domain" description="RRM" evidence="4">
    <location>
        <begin position="133"/>
        <end position="212"/>
    </location>
</feature>
<evidence type="ECO:0000313" key="5">
    <source>
        <dbReference type="EMBL" id="CAD2214929.1"/>
    </source>
</evidence>
<proteinExistence type="predicted"/>
<evidence type="ECO:0000256" key="1">
    <source>
        <dbReference type="ARBA" id="ARBA00022884"/>
    </source>
</evidence>
<dbReference type="AlphaFoldDB" id="A0A7G2C5R0"/>
<reference evidence="5 6" key="1">
    <citation type="submission" date="2020-08" db="EMBL/GenBank/DDBJ databases">
        <authorList>
            <person name="Newling K."/>
            <person name="Davey J."/>
            <person name="Forrester S."/>
        </authorList>
    </citation>
    <scope>NUCLEOTIDE SEQUENCE [LARGE SCALE GENOMIC DNA]</scope>
    <source>
        <strain evidence="6">Crithidia deanei Carvalho (ATCC PRA-265)</strain>
    </source>
</reference>
<dbReference type="OrthoDB" id="639027at2759"/>
<evidence type="ECO:0000256" key="3">
    <source>
        <dbReference type="SAM" id="MobiDB-lite"/>
    </source>
</evidence>
<keyword evidence="6" id="KW-1185">Reference proteome</keyword>
<evidence type="ECO:0000256" key="2">
    <source>
        <dbReference type="PROSITE-ProRule" id="PRU00176"/>
    </source>
</evidence>
<dbReference type="InterPro" id="IPR012677">
    <property type="entry name" value="Nucleotide-bd_a/b_plait_sf"/>
</dbReference>
<dbReference type="Gene3D" id="3.30.70.330">
    <property type="match status" value="1"/>
</dbReference>
<name>A0A7G2C5R0_9TRYP</name>
<dbReference type="Proteomes" id="UP000515908">
    <property type="component" value="Chromosome 04"/>
</dbReference>
<dbReference type="EMBL" id="LR877148">
    <property type="protein sequence ID" value="CAD2214929.1"/>
    <property type="molecule type" value="Genomic_DNA"/>
</dbReference>
<protein>
    <submittedName>
        <fullName evidence="5">RNA recognition motif. (A.k.a. RRM, RBD, or RNP domain), putative</fullName>
    </submittedName>
</protein>
<dbReference type="SUPFAM" id="SSF54928">
    <property type="entry name" value="RNA-binding domain, RBD"/>
    <property type="match status" value="1"/>
</dbReference>
<dbReference type="VEuPathDB" id="TriTrypDB:ADEAN_000238200"/>
<dbReference type="Pfam" id="PF00076">
    <property type="entry name" value="RRM_1"/>
    <property type="match status" value="1"/>
</dbReference>